<dbReference type="InterPro" id="IPR005546">
    <property type="entry name" value="Autotransporte_beta"/>
</dbReference>
<dbReference type="InterPro" id="IPR051551">
    <property type="entry name" value="Autotransporter_adhesion"/>
</dbReference>
<protein>
    <submittedName>
        <fullName evidence="4">Autotransporter outer membrane beta-barrel domain-containing protein</fullName>
    </submittedName>
</protein>
<dbReference type="NCBIfam" id="TIGR02601">
    <property type="entry name" value="autotrns_rpt"/>
    <property type="match status" value="2"/>
</dbReference>
<dbReference type="EMBL" id="MOEC01000013">
    <property type="protein sequence ID" value="OIS92880.1"/>
    <property type="molecule type" value="Genomic_DNA"/>
</dbReference>
<dbReference type="SUPFAM" id="SSF103515">
    <property type="entry name" value="Autotransporter"/>
    <property type="match status" value="1"/>
</dbReference>
<evidence type="ECO:0000313" key="5">
    <source>
        <dbReference type="Proteomes" id="UP000182985"/>
    </source>
</evidence>
<dbReference type="InterPro" id="IPR005135">
    <property type="entry name" value="Endo/exonuclease/phosphatase"/>
</dbReference>
<dbReference type="NCBIfam" id="TIGR01414">
    <property type="entry name" value="autotrans_barl"/>
    <property type="match status" value="1"/>
</dbReference>
<dbReference type="InterPro" id="IPR011050">
    <property type="entry name" value="Pectin_lyase_fold/virulence"/>
</dbReference>
<sequence>MVPGTTKRNRKLLALTAQLLCGVAVAGMAAVPARAADSYDIRVMTLNIWNKFKQNPELTADFMAAANFDVLGMQEINGSTYVTRIPDFLQTAGRGTYGNVQIGDVGIISRLPGTFGTLNLGGSTQGRYVSYTQLDAQGSRPQTMIGTVHLDYADGSTGRLNEAKALNTWAKGFNQPIIVLGDFNAGDVSERGLHHIDAQIRLMQQSDGNTFYRDLTRQYVLNANQQTMRAVIQEAYAGQNIDNLSWKQWGDALSAAYRAGKDVGLQEETYAVDNNTPVTMNVLKKQYMLLQTDAAREGFKPHDLNDGSTTWPSAGEDATNTWASWDRAKIDHFLVSRPFGKWYQIVDDPNDPYTGVIKEVKVTRPGGQPEAISDHEPVAHDFRWVGPQLQTYSENQVQKTRLVWGASAYGFADKNKEFVLTRNNHRTDLYLGQISDANGKPILNDLTLDEKKTLLNCDSTDARFQQAIKDYCIDDHSFIGETAVTDGGTILVSEDAALGNADARLRLIDGGLRITGSDMKTLDRTVSLEGVGWIDIAEANNRVTLLQQATGEGALLKGGAGTLVLGQANSYTGGTLVEGGVLKAGVDGAFVDNTAFSVNGGKLDLNNFNVSMSSLMGEGGTLSLGSAALTVDQSANTRFDGNIDGTGSLTKSGTGVLVLNGANTYSGGTTVKEGGLVIGDASHSGASLVGTASVENGAYLAGAGSVGGLYAHAGSIIAPGNSIGTLKVNGNLAFDAGATYVAEIDASGKSDRIDVSGTATLGGAKVYIEKAAGTYMPGKSYTILSAEGGIVGTFGDLSQNTPFVDLGLAYDPNAVYLNIARNDVDFAATAKTGNQKSVAVAVEGLGAGNAVYDTVVMQDSEEDARRAFDALSGEIHASTRTAIINDSSIVRNAVMERVDAAFGGSAQSAASSSVATDMVSSQVLAPRAAIWGQALGQWSETGADGNAGKLKQSTGGFVAGYDAEVVENWRLGALAGYSRTSFDVNDRNSSGHSDNYHLGIYGGTQWDATRLKAGVAYSWHKIESDRFVAFPGFSESLDADYSADTFQAFGELSHRFDVNGTAIEPFANVAVVRLQTGRFDEHGGNAALRIGKETTTTTFTTIGLRASAPVVFGSMNARLNGTAGWQHAYGDTIPTTAASFDAGTVFEVAGAPIAKDTAIIKAGFDIDLGNQTTLGLEYTGQYGSSFNQNSGKARLSVKF</sequence>
<proteinExistence type="predicted"/>
<evidence type="ECO:0000313" key="4">
    <source>
        <dbReference type="EMBL" id="OIS92880.1"/>
    </source>
</evidence>
<feature type="domain" description="Autotransporter" evidence="3">
    <location>
        <begin position="923"/>
        <end position="1199"/>
    </location>
</feature>
<evidence type="ECO:0000256" key="1">
    <source>
        <dbReference type="ARBA" id="ARBA00022729"/>
    </source>
</evidence>
<dbReference type="InterPro" id="IPR013425">
    <property type="entry name" value="Autotrns_rpt"/>
</dbReference>
<organism evidence="4 5">
    <name type="scientific">Brucella cytisi</name>
    <dbReference type="NCBI Taxonomy" id="407152"/>
    <lineage>
        <taxon>Bacteria</taxon>
        <taxon>Pseudomonadati</taxon>
        <taxon>Pseudomonadota</taxon>
        <taxon>Alphaproteobacteria</taxon>
        <taxon>Hyphomicrobiales</taxon>
        <taxon>Brucellaceae</taxon>
        <taxon>Brucella/Ochrobactrum group</taxon>
        <taxon>Brucella</taxon>
    </lineage>
</organism>
<evidence type="ECO:0000256" key="2">
    <source>
        <dbReference type="SAM" id="SignalP"/>
    </source>
</evidence>
<feature type="signal peptide" evidence="2">
    <location>
        <begin position="1"/>
        <end position="35"/>
    </location>
</feature>
<evidence type="ECO:0000259" key="3">
    <source>
        <dbReference type="PROSITE" id="PS51208"/>
    </source>
</evidence>
<reference evidence="4 5" key="1">
    <citation type="submission" date="2016-10" db="EMBL/GenBank/DDBJ databases">
        <title>The Draft Genome Sequence of the Potato Rhizosphere Bacteria Ochrobactrum sp. IPA7.2.</title>
        <authorList>
            <person name="Gogoleva N.E."/>
            <person name="Khlopko Y.A."/>
            <person name="Burygin G.L."/>
            <person name="Plotnikov A.O."/>
        </authorList>
    </citation>
    <scope>NUCLEOTIDE SEQUENCE [LARGE SCALE GENOMIC DNA]</scope>
    <source>
        <strain evidence="4 5">IPA7.2</strain>
    </source>
</reference>
<dbReference type="PANTHER" id="PTHR35037">
    <property type="entry name" value="C-TERMINAL REGION OF AIDA-LIKE PROTEIN"/>
    <property type="match status" value="1"/>
</dbReference>
<dbReference type="GO" id="GO:0003824">
    <property type="term" value="F:catalytic activity"/>
    <property type="evidence" value="ECO:0007669"/>
    <property type="project" value="InterPro"/>
</dbReference>
<dbReference type="Gene3D" id="2.160.20.20">
    <property type="match status" value="1"/>
</dbReference>
<dbReference type="PROSITE" id="PS51208">
    <property type="entry name" value="AUTOTRANSPORTER"/>
    <property type="match status" value="1"/>
</dbReference>
<dbReference type="RefSeq" id="WP_071632349.1">
    <property type="nucleotide sequence ID" value="NZ_MOEC01000013.1"/>
</dbReference>
<dbReference type="InterPro" id="IPR012332">
    <property type="entry name" value="Autotransporter_pectin_lyase_C"/>
</dbReference>
<gene>
    <name evidence="4" type="ORF">BLA27_14460</name>
</gene>
<dbReference type="Proteomes" id="UP000182985">
    <property type="component" value="Unassembled WGS sequence"/>
</dbReference>
<dbReference type="InterPro" id="IPR006315">
    <property type="entry name" value="OM_autotransptr_brl_dom"/>
</dbReference>
<dbReference type="SUPFAM" id="SSF56219">
    <property type="entry name" value="DNase I-like"/>
    <property type="match status" value="1"/>
</dbReference>
<dbReference type="AlphaFoldDB" id="A0A1J6ICU1"/>
<dbReference type="Pfam" id="PF03372">
    <property type="entry name" value="Exo_endo_phos"/>
    <property type="match status" value="1"/>
</dbReference>
<dbReference type="Pfam" id="PF12951">
    <property type="entry name" value="PATR"/>
    <property type="match status" value="2"/>
</dbReference>
<dbReference type="SMART" id="SM00869">
    <property type="entry name" value="Autotransporter"/>
    <property type="match status" value="1"/>
</dbReference>
<dbReference type="SUPFAM" id="SSF51126">
    <property type="entry name" value="Pectin lyase-like"/>
    <property type="match status" value="2"/>
</dbReference>
<dbReference type="Gene3D" id="3.60.10.10">
    <property type="entry name" value="Endonuclease/exonuclease/phosphatase"/>
    <property type="match status" value="1"/>
</dbReference>
<dbReference type="Pfam" id="PF03797">
    <property type="entry name" value="Autotransporter"/>
    <property type="match status" value="1"/>
</dbReference>
<dbReference type="PANTHER" id="PTHR35037:SF3">
    <property type="entry name" value="C-TERMINAL REGION OF AIDA-LIKE PROTEIN"/>
    <property type="match status" value="1"/>
</dbReference>
<accession>A0A1J6ICU1</accession>
<feature type="chain" id="PRO_5009639470" evidence="2">
    <location>
        <begin position="36"/>
        <end position="1199"/>
    </location>
</feature>
<dbReference type="GO" id="GO:0019867">
    <property type="term" value="C:outer membrane"/>
    <property type="evidence" value="ECO:0007669"/>
    <property type="project" value="InterPro"/>
</dbReference>
<keyword evidence="5" id="KW-1185">Reference proteome</keyword>
<dbReference type="Gene3D" id="2.40.128.130">
    <property type="entry name" value="Autotransporter beta-domain"/>
    <property type="match status" value="1"/>
</dbReference>
<keyword evidence="1 2" id="KW-0732">Signal</keyword>
<comment type="caution">
    <text evidence="4">The sequence shown here is derived from an EMBL/GenBank/DDBJ whole genome shotgun (WGS) entry which is preliminary data.</text>
</comment>
<name>A0A1J6ICU1_9HYPH</name>
<dbReference type="InterPro" id="IPR036691">
    <property type="entry name" value="Endo/exonu/phosph_ase_sf"/>
</dbReference>
<dbReference type="OrthoDB" id="9804931at2"/>
<dbReference type="InterPro" id="IPR036709">
    <property type="entry name" value="Autotransporte_beta_dom_sf"/>
</dbReference>